<keyword evidence="3" id="KW-1185">Reference proteome</keyword>
<dbReference type="PROSITE" id="PS51257">
    <property type="entry name" value="PROKAR_LIPOPROTEIN"/>
    <property type="match status" value="1"/>
</dbReference>
<gene>
    <name evidence="2" type="ORF">CPB83DRAFT_839004</name>
</gene>
<evidence type="ECO:0000313" key="3">
    <source>
        <dbReference type="Proteomes" id="UP000807306"/>
    </source>
</evidence>
<dbReference type="GO" id="GO:0051118">
    <property type="term" value="F:glucan endo-1,3-alpha-glucosidase activity"/>
    <property type="evidence" value="ECO:0007669"/>
    <property type="project" value="InterPro"/>
</dbReference>
<sequence length="567" mass="62550">MKTFSLSLLFGSLLYSCLNAVVYAAANRLQPEKRQASGGRLVFAHFMIGIMSNRGSPSDYDYDMKLAKQYGIDAFALNIGVDPYTNAQLDLAYQSAANNGMKVFISFDFNWWNTGQAVQIGQLVANYGVRPAQLKVDGKTSSQMFKVFVSSFAGDGIDVAALKYAATQSSAGMQVMFVPNFHPGQGDFNAIDGALNWLAWPNNGFNKAPDGRGNHSVLDGDHDYMNALKGKPYLAPVSPWFFTHFGPEVPYSKNWVFPSDLLWFERWEQLLSLGARWVELVTWNDYFSGESHYLGPLSSTHTDDNASKWVNDKQAGATSVKSYITEDKIVYWYRHNKRNLNCDGTDTTLVAANNASGNYFMGRPYGWESMQDEVFVVALLTSAGTITINSGSNTKSYSAPQGATAYRVPMGIGQQSFALARNGRNVLAGVSLRNIDEVCNCGIYNFNPYVGSLPDSFRDLLGPPGINSLAFGLHVNTCAPSPSWWTADFNFVQPASNDNPANYFVANATTYYHNPTDEPAHYDNTHDDDTTANLIWVLYNHSVIANLPNELPDARVRLVGSNRPSNA</sequence>
<dbReference type="InterPro" id="IPR005197">
    <property type="entry name" value="Glyco_hydro_71"/>
</dbReference>
<dbReference type="AlphaFoldDB" id="A0A9P6JL04"/>
<reference evidence="2" key="1">
    <citation type="submission" date="2020-11" db="EMBL/GenBank/DDBJ databases">
        <authorList>
            <consortium name="DOE Joint Genome Institute"/>
            <person name="Ahrendt S."/>
            <person name="Riley R."/>
            <person name="Andreopoulos W."/>
            <person name="Labutti K."/>
            <person name="Pangilinan J."/>
            <person name="Ruiz-Duenas F.J."/>
            <person name="Barrasa J.M."/>
            <person name="Sanchez-Garcia M."/>
            <person name="Camarero S."/>
            <person name="Miyauchi S."/>
            <person name="Serrano A."/>
            <person name="Linde D."/>
            <person name="Babiker R."/>
            <person name="Drula E."/>
            <person name="Ayuso-Fernandez I."/>
            <person name="Pacheco R."/>
            <person name="Padilla G."/>
            <person name="Ferreira P."/>
            <person name="Barriuso J."/>
            <person name="Kellner H."/>
            <person name="Castanera R."/>
            <person name="Alfaro M."/>
            <person name="Ramirez L."/>
            <person name="Pisabarro A.G."/>
            <person name="Kuo A."/>
            <person name="Tritt A."/>
            <person name="Lipzen A."/>
            <person name="He G."/>
            <person name="Yan M."/>
            <person name="Ng V."/>
            <person name="Cullen D."/>
            <person name="Martin F."/>
            <person name="Rosso M.-N."/>
            <person name="Henrissat B."/>
            <person name="Hibbett D."/>
            <person name="Martinez A.T."/>
            <person name="Grigoriev I.V."/>
        </authorList>
    </citation>
    <scope>NUCLEOTIDE SEQUENCE</scope>
    <source>
        <strain evidence="2">CBS 506.95</strain>
    </source>
</reference>
<keyword evidence="2" id="KW-0378">Hydrolase</keyword>
<comment type="caution">
    <text evidence="2">The sequence shown here is derived from an EMBL/GenBank/DDBJ whole genome shotgun (WGS) entry which is preliminary data.</text>
</comment>
<evidence type="ECO:0000313" key="2">
    <source>
        <dbReference type="EMBL" id="KAF9524330.1"/>
    </source>
</evidence>
<dbReference type="EMBL" id="MU157900">
    <property type="protein sequence ID" value="KAF9524330.1"/>
    <property type="molecule type" value="Genomic_DNA"/>
</dbReference>
<name>A0A9P6JL04_9AGAR</name>
<protein>
    <submittedName>
        <fullName evidence="2">Glycosyl hydrolase family 71-domain-containing protein</fullName>
    </submittedName>
</protein>
<dbReference type="Proteomes" id="UP000807306">
    <property type="component" value="Unassembled WGS sequence"/>
</dbReference>
<feature type="chain" id="PRO_5040227852" evidence="1">
    <location>
        <begin position="25"/>
        <end position="567"/>
    </location>
</feature>
<evidence type="ECO:0000256" key="1">
    <source>
        <dbReference type="SAM" id="SignalP"/>
    </source>
</evidence>
<dbReference type="CDD" id="cd11577">
    <property type="entry name" value="GH71"/>
    <property type="match status" value="1"/>
</dbReference>
<feature type="signal peptide" evidence="1">
    <location>
        <begin position="1"/>
        <end position="24"/>
    </location>
</feature>
<keyword evidence="1" id="KW-0732">Signal</keyword>
<dbReference type="OrthoDB" id="3257981at2759"/>
<accession>A0A9P6JL04</accession>
<organism evidence="2 3">
    <name type="scientific">Crepidotus variabilis</name>
    <dbReference type="NCBI Taxonomy" id="179855"/>
    <lineage>
        <taxon>Eukaryota</taxon>
        <taxon>Fungi</taxon>
        <taxon>Dikarya</taxon>
        <taxon>Basidiomycota</taxon>
        <taxon>Agaricomycotina</taxon>
        <taxon>Agaricomycetes</taxon>
        <taxon>Agaricomycetidae</taxon>
        <taxon>Agaricales</taxon>
        <taxon>Agaricineae</taxon>
        <taxon>Crepidotaceae</taxon>
        <taxon>Crepidotus</taxon>
    </lineage>
</organism>
<dbReference type="Pfam" id="PF03659">
    <property type="entry name" value="Glyco_hydro_71"/>
    <property type="match status" value="1"/>
</dbReference>
<dbReference type="Gene3D" id="3.20.20.80">
    <property type="entry name" value="Glycosidases"/>
    <property type="match status" value="1"/>
</dbReference>
<proteinExistence type="predicted"/>